<accession>A0A2Y9BT20</accession>
<name>A0A2Y9BT20_9MICO</name>
<feature type="transmembrane region" description="Helical" evidence="1">
    <location>
        <begin position="115"/>
        <end position="135"/>
    </location>
</feature>
<keyword evidence="3" id="KW-1185">Reference proteome</keyword>
<sequence>MSDSHDTEVSTPVPLAESPFAPLLRAAFVPAAVCGLITAVVLLIVRGPAGGLSALFGAALALAFFASGLLVLMRLRNLDPALLMAAGLAVFFGQVLVLGLILAGAVQIKSLDGPATAIAVVVVVIAWQVFQVIGFRRSRQPIYDPVVSDTVGTDRNEAP</sequence>
<evidence type="ECO:0000313" key="2">
    <source>
        <dbReference type="EMBL" id="SSA33292.1"/>
    </source>
</evidence>
<reference evidence="3" key="1">
    <citation type="submission" date="2016-10" db="EMBL/GenBank/DDBJ databases">
        <authorList>
            <person name="Varghese N."/>
            <person name="Submissions S."/>
        </authorList>
    </citation>
    <scope>NUCLEOTIDE SEQUENCE [LARGE SCALE GENOMIC DNA]</scope>
    <source>
        <strain evidence="3">DSM 22951</strain>
    </source>
</reference>
<dbReference type="RefSeq" id="WP_109684010.1">
    <property type="nucleotide sequence ID" value="NZ_QGDN01000001.1"/>
</dbReference>
<feature type="transmembrane region" description="Helical" evidence="1">
    <location>
        <begin position="20"/>
        <end position="45"/>
    </location>
</feature>
<organism evidence="2 3">
    <name type="scientific">Branchiibius hedensis</name>
    <dbReference type="NCBI Taxonomy" id="672460"/>
    <lineage>
        <taxon>Bacteria</taxon>
        <taxon>Bacillati</taxon>
        <taxon>Actinomycetota</taxon>
        <taxon>Actinomycetes</taxon>
        <taxon>Micrococcales</taxon>
        <taxon>Dermacoccaceae</taxon>
        <taxon>Branchiibius</taxon>
    </lineage>
</organism>
<evidence type="ECO:0000256" key="1">
    <source>
        <dbReference type="SAM" id="Phobius"/>
    </source>
</evidence>
<feature type="transmembrane region" description="Helical" evidence="1">
    <location>
        <begin position="52"/>
        <end position="75"/>
    </location>
</feature>
<dbReference type="AlphaFoldDB" id="A0A2Y9BT20"/>
<feature type="transmembrane region" description="Helical" evidence="1">
    <location>
        <begin position="81"/>
        <end position="103"/>
    </location>
</feature>
<keyword evidence="1" id="KW-0472">Membrane</keyword>
<dbReference type="Proteomes" id="UP000250028">
    <property type="component" value="Unassembled WGS sequence"/>
</dbReference>
<gene>
    <name evidence="2" type="ORF">SAMN04489750_0566</name>
</gene>
<keyword evidence="1" id="KW-0812">Transmembrane</keyword>
<evidence type="ECO:0000313" key="3">
    <source>
        <dbReference type="Proteomes" id="UP000250028"/>
    </source>
</evidence>
<dbReference type="OrthoDB" id="4869497at2"/>
<protein>
    <recommendedName>
        <fullName evidence="4">ATP synthase protein I</fullName>
    </recommendedName>
</protein>
<proteinExistence type="predicted"/>
<evidence type="ECO:0008006" key="4">
    <source>
        <dbReference type="Google" id="ProtNLM"/>
    </source>
</evidence>
<dbReference type="EMBL" id="UESZ01000001">
    <property type="protein sequence ID" value="SSA33292.1"/>
    <property type="molecule type" value="Genomic_DNA"/>
</dbReference>
<keyword evidence="1" id="KW-1133">Transmembrane helix</keyword>